<evidence type="ECO:0000313" key="5">
    <source>
        <dbReference type="Proteomes" id="UP001163046"/>
    </source>
</evidence>
<feature type="transmembrane region" description="Helical" evidence="2">
    <location>
        <begin position="201"/>
        <end position="222"/>
    </location>
</feature>
<dbReference type="AlphaFoldDB" id="A0A9W9ZMC0"/>
<feature type="transmembrane region" description="Helical" evidence="2">
    <location>
        <begin position="39"/>
        <end position="63"/>
    </location>
</feature>
<dbReference type="Proteomes" id="UP001163046">
    <property type="component" value="Unassembled WGS sequence"/>
</dbReference>
<proteinExistence type="predicted"/>
<dbReference type="EMBL" id="MU825888">
    <property type="protein sequence ID" value="KAJ7384322.1"/>
    <property type="molecule type" value="Genomic_DNA"/>
</dbReference>
<reference evidence="4" key="1">
    <citation type="submission" date="2023-01" db="EMBL/GenBank/DDBJ databases">
        <title>Genome assembly of the deep-sea coral Lophelia pertusa.</title>
        <authorList>
            <person name="Herrera S."/>
            <person name="Cordes E."/>
        </authorList>
    </citation>
    <scope>NUCLEOTIDE SEQUENCE</scope>
    <source>
        <strain evidence="4">USNM1676648</strain>
        <tissue evidence="4">Polyp</tissue>
    </source>
</reference>
<feature type="region of interest" description="Disordered" evidence="1">
    <location>
        <begin position="131"/>
        <end position="152"/>
    </location>
</feature>
<dbReference type="OrthoDB" id="5961342at2759"/>
<sequence length="304" mass="33116">MGFDGSVRGIFVFLALFCTTTYGDYVAHSDTKGNNNEATGFTILIVLGVVFAIQLIVFVLFACRGWDAVFGSSRSVRADRESQWANQLPFLPSYEMVMNEVRASQQSINTTPENASIDNGVILEIRSSGPSIENQSNATETNASVNTPRRSNSLDDGVVLEIRSYSVNASLQESISSIDEQTDNDASDLDNTEDDNEAVSFTVLVILGVVFTIQLIVFILFACKGWDAVFGSQSVCADPDAQWANQLPFLPSYEIAMNEVQANQQDINTTTENASIDNGVILEIRSSGVTPWTENQSSTIETNA</sequence>
<protein>
    <submittedName>
        <fullName evidence="4">Uncharacterized protein</fullName>
    </submittedName>
</protein>
<gene>
    <name evidence="4" type="ORF">OS493_022429</name>
</gene>
<evidence type="ECO:0000313" key="4">
    <source>
        <dbReference type="EMBL" id="KAJ7384322.1"/>
    </source>
</evidence>
<keyword evidence="2" id="KW-1133">Transmembrane helix</keyword>
<keyword evidence="2" id="KW-0472">Membrane</keyword>
<name>A0A9W9ZMC0_9CNID</name>
<keyword evidence="5" id="KW-1185">Reference proteome</keyword>
<feature type="chain" id="PRO_5040832682" evidence="3">
    <location>
        <begin position="24"/>
        <end position="304"/>
    </location>
</feature>
<evidence type="ECO:0000256" key="3">
    <source>
        <dbReference type="SAM" id="SignalP"/>
    </source>
</evidence>
<keyword evidence="2" id="KW-0812">Transmembrane</keyword>
<feature type="signal peptide" evidence="3">
    <location>
        <begin position="1"/>
        <end position="23"/>
    </location>
</feature>
<comment type="caution">
    <text evidence="4">The sequence shown here is derived from an EMBL/GenBank/DDBJ whole genome shotgun (WGS) entry which is preliminary data.</text>
</comment>
<organism evidence="4 5">
    <name type="scientific">Desmophyllum pertusum</name>
    <dbReference type="NCBI Taxonomy" id="174260"/>
    <lineage>
        <taxon>Eukaryota</taxon>
        <taxon>Metazoa</taxon>
        <taxon>Cnidaria</taxon>
        <taxon>Anthozoa</taxon>
        <taxon>Hexacorallia</taxon>
        <taxon>Scleractinia</taxon>
        <taxon>Caryophylliina</taxon>
        <taxon>Caryophylliidae</taxon>
        <taxon>Desmophyllum</taxon>
    </lineage>
</organism>
<accession>A0A9W9ZMC0</accession>
<keyword evidence="3" id="KW-0732">Signal</keyword>
<feature type="compositionally biased region" description="Polar residues" evidence="1">
    <location>
        <begin position="131"/>
        <end position="151"/>
    </location>
</feature>
<evidence type="ECO:0000256" key="2">
    <source>
        <dbReference type="SAM" id="Phobius"/>
    </source>
</evidence>
<evidence type="ECO:0000256" key="1">
    <source>
        <dbReference type="SAM" id="MobiDB-lite"/>
    </source>
</evidence>